<dbReference type="EMBL" id="CAJFCW020000006">
    <property type="protein sequence ID" value="CAG9123919.1"/>
    <property type="molecule type" value="Genomic_DNA"/>
</dbReference>
<keyword evidence="2" id="KW-1185">Reference proteome</keyword>
<protein>
    <submittedName>
        <fullName evidence="1">Uncharacterized protein</fullName>
    </submittedName>
</protein>
<accession>A0A811LM19</accession>
<evidence type="ECO:0000313" key="1">
    <source>
        <dbReference type="EMBL" id="CAD5227968.1"/>
    </source>
</evidence>
<gene>
    <name evidence="1" type="ORF">BOKJ2_LOCUS12441</name>
</gene>
<evidence type="ECO:0000313" key="2">
    <source>
        <dbReference type="Proteomes" id="UP000614601"/>
    </source>
</evidence>
<proteinExistence type="predicted"/>
<comment type="caution">
    <text evidence="1">The sequence shown here is derived from an EMBL/GenBank/DDBJ whole genome shotgun (WGS) entry which is preliminary data.</text>
</comment>
<dbReference type="AlphaFoldDB" id="A0A811LM19"/>
<sequence length="285" mass="33009">MLNHTTDVEDKCSFAQINKYCYRLAVLTTNMDFKSLCYRSSVCRYDGETWAEAFLNAPSRPMEQTYKAEFGKMFVKDSKCCPYTGTLRVILNSKQILLTNIDFGKKLHDLSFTLYYRDGTLVDLYNQKEYQVEATKTVGVHKVHICNADLYGHRRYVGYVNNRKEFVLINNDTGEAKVIFAPVRLFYCDNKIKIVDNMELVSYRDQMVQVCNIVTKECVFESLDPFHKIPNIKNDDGIQFKRRSSNTLLAKLKPTNSDNITLKYRNIYNVTADNFIISTLESTTP</sequence>
<dbReference type="EMBL" id="CAJFDH010000006">
    <property type="protein sequence ID" value="CAD5227968.1"/>
    <property type="molecule type" value="Genomic_DNA"/>
</dbReference>
<dbReference type="Proteomes" id="UP000614601">
    <property type="component" value="Unassembled WGS sequence"/>
</dbReference>
<name>A0A811LM19_9BILA</name>
<organism evidence="1 2">
    <name type="scientific">Bursaphelenchus okinawaensis</name>
    <dbReference type="NCBI Taxonomy" id="465554"/>
    <lineage>
        <taxon>Eukaryota</taxon>
        <taxon>Metazoa</taxon>
        <taxon>Ecdysozoa</taxon>
        <taxon>Nematoda</taxon>
        <taxon>Chromadorea</taxon>
        <taxon>Rhabditida</taxon>
        <taxon>Tylenchina</taxon>
        <taxon>Tylenchomorpha</taxon>
        <taxon>Aphelenchoidea</taxon>
        <taxon>Aphelenchoididae</taxon>
        <taxon>Bursaphelenchus</taxon>
    </lineage>
</organism>
<reference evidence="1" key="1">
    <citation type="submission" date="2020-09" db="EMBL/GenBank/DDBJ databases">
        <authorList>
            <person name="Kikuchi T."/>
        </authorList>
    </citation>
    <scope>NUCLEOTIDE SEQUENCE</scope>
    <source>
        <strain evidence="1">SH1</strain>
    </source>
</reference>
<dbReference type="Proteomes" id="UP000783686">
    <property type="component" value="Unassembled WGS sequence"/>
</dbReference>